<dbReference type="AlphaFoldDB" id="D3G1A2"/>
<reference evidence="1 2" key="1">
    <citation type="journal article" date="2011" name="Environ. Microbiol.">
        <title>Genome of alkaliphilic Bacillus pseudofirmus OF4 reveals adaptations that support the ability to grow in an external pH range from 7.5 to 11.4.</title>
        <authorList>
            <person name="Janto B."/>
            <person name="Ahmed A."/>
            <person name="Ito M."/>
            <person name="Liu J."/>
            <person name="Hicks D.B."/>
            <person name="Pagni S."/>
            <person name="Fackelmayer O.J."/>
            <person name="Smith T.A."/>
            <person name="Earl J."/>
            <person name="Elbourne L.D."/>
            <person name="Hassan K."/>
            <person name="Paulsen I.T."/>
            <person name="Kolsto A.B."/>
            <person name="Tourasse N.J."/>
            <person name="Ehrlich G.D."/>
            <person name="Boissy R."/>
            <person name="Ivey D.M."/>
            <person name="Li G."/>
            <person name="Xue Y."/>
            <person name="Ma Y."/>
            <person name="Hu F.Z."/>
            <person name="Krulwich T.A."/>
        </authorList>
    </citation>
    <scope>NUCLEOTIDE SEQUENCE [LARGE SCALE GENOMIC DNA]</scope>
    <source>
        <strain evidence="2">ATCC BAA-2126 / JCM 17055 / OF4</strain>
    </source>
</reference>
<proteinExistence type="predicted"/>
<evidence type="ECO:0000313" key="2">
    <source>
        <dbReference type="Proteomes" id="UP000001544"/>
    </source>
</evidence>
<dbReference type="KEGG" id="bpf:BpOF4_20664"/>
<evidence type="ECO:0000313" key="1">
    <source>
        <dbReference type="EMBL" id="ADC52128.1"/>
    </source>
</evidence>
<dbReference type="EMBL" id="CP001879">
    <property type="protein sequence ID" value="ADC52128.1"/>
    <property type="molecule type" value="Genomic_DNA"/>
</dbReference>
<protein>
    <submittedName>
        <fullName evidence="1">Uncharacterized protein</fullName>
    </submittedName>
</protein>
<name>D3G1A2_ALKPO</name>
<gene>
    <name evidence="1" type="ordered locus">BpOF4_20664</name>
</gene>
<geneLocation type="plasmid" evidence="1 2">
    <name>pBpOF4-01</name>
</geneLocation>
<organism evidence="1 2">
    <name type="scientific">Alkalihalophilus pseudofirmus (strain ATCC BAA-2126 / JCM 17055 / OF4)</name>
    <name type="common">Bacillus pseudofirmus</name>
    <dbReference type="NCBI Taxonomy" id="398511"/>
    <lineage>
        <taxon>Bacteria</taxon>
        <taxon>Bacillati</taxon>
        <taxon>Bacillota</taxon>
        <taxon>Bacilli</taxon>
        <taxon>Bacillales</taxon>
        <taxon>Bacillaceae</taxon>
        <taxon>Alkalihalophilus</taxon>
    </lineage>
</organism>
<dbReference type="RefSeq" id="WP_012961042.1">
    <property type="nucleotide sequence ID" value="NC_013792.1"/>
</dbReference>
<keyword evidence="2" id="KW-1185">Reference proteome</keyword>
<sequence>MNLTYDTKGLLFSANSLDEALQVDECLANTRSKKESFEIEVTERGQMKKKKREVDLLSWHHLVTRYHEPLQLLKAYDALHEFGLDVCQESTERVAPILKSKKQKYFYHNQTIDEVRQTDRYFQALKQVEDKYSGKLPDGTEMFRYQLEDAALMYANHRLLLGYDMGMGSAKRSAITD</sequence>
<dbReference type="HOGENOM" id="CLU_1514971_0_0_9"/>
<keyword evidence="1" id="KW-0614">Plasmid</keyword>
<accession>D3G1A2</accession>
<dbReference type="Proteomes" id="UP000001544">
    <property type="component" value="Plasmid pBpOF4-01"/>
</dbReference>